<dbReference type="InterPro" id="IPR028082">
    <property type="entry name" value="Peripla_BP_I"/>
</dbReference>
<keyword evidence="1" id="KW-0805">Transcription regulation</keyword>
<accession>A0A9D2LTM8</accession>
<reference evidence="5" key="1">
    <citation type="journal article" date="2021" name="PeerJ">
        <title>Extensive microbial diversity within the chicken gut microbiome revealed by metagenomics and culture.</title>
        <authorList>
            <person name="Gilroy R."/>
            <person name="Ravi A."/>
            <person name="Getino M."/>
            <person name="Pursley I."/>
            <person name="Horton D.L."/>
            <person name="Alikhan N.F."/>
            <person name="Baker D."/>
            <person name="Gharbi K."/>
            <person name="Hall N."/>
            <person name="Watson M."/>
            <person name="Adriaenssens E.M."/>
            <person name="Foster-Nyarko E."/>
            <person name="Jarju S."/>
            <person name="Secka A."/>
            <person name="Antonio M."/>
            <person name="Oren A."/>
            <person name="Chaudhuri R.R."/>
            <person name="La Ragione R."/>
            <person name="Hildebrand F."/>
            <person name="Pallen M.J."/>
        </authorList>
    </citation>
    <scope>NUCLEOTIDE SEQUENCE</scope>
    <source>
        <strain evidence="5">ChiSjej1B19-5720</strain>
    </source>
</reference>
<evidence type="ECO:0000259" key="4">
    <source>
        <dbReference type="PROSITE" id="PS50932"/>
    </source>
</evidence>
<dbReference type="PROSITE" id="PS50932">
    <property type="entry name" value="HTH_LACI_2"/>
    <property type="match status" value="1"/>
</dbReference>
<dbReference type="Gene3D" id="1.10.260.40">
    <property type="entry name" value="lambda repressor-like DNA-binding domains"/>
    <property type="match status" value="1"/>
</dbReference>
<sequence length="339" mass="38537">MPIRAKDIAKMLNVSTATLSIVLNNKPGVSDRTRAMVINKIKELHCEYLLKNIKDTPSDKATIGFVVYKRFGDIIDEAPFFNYSLESITATLKSENYDLKFIYMNRLSSEEEKRQQLLESDCIGLIIYAVEMYEDDLDIFTSTRLPFVLLDNSFQTRDVDCVAINNIQGTCKAIRHFHDMGHTEIGYIKCKISITSFKERFREYQHQLELLHLPFYPEHVIEAGYSEKSVNAAIDEYLKSHKPPTAFFADNDLLGCYAMQAFKHHGFSVPENISIIGFDDRPICKLVDPPLTTVSVPLNLFGPSAVKLLLTKLDAPRTQSIKLDIGTSLIERSSVLRIL</sequence>
<feature type="domain" description="HTH lacI-type" evidence="4">
    <location>
        <begin position="3"/>
        <end position="45"/>
    </location>
</feature>
<name>A0A9D2LTM8_9FIRM</name>
<dbReference type="GO" id="GO:0000976">
    <property type="term" value="F:transcription cis-regulatory region binding"/>
    <property type="evidence" value="ECO:0007669"/>
    <property type="project" value="TreeGrafter"/>
</dbReference>
<comment type="caution">
    <text evidence="5">The sequence shown here is derived from an EMBL/GenBank/DDBJ whole genome shotgun (WGS) entry which is preliminary data.</text>
</comment>
<dbReference type="Pfam" id="PF00356">
    <property type="entry name" value="LacI"/>
    <property type="match status" value="1"/>
</dbReference>
<dbReference type="Gene3D" id="3.40.50.2300">
    <property type="match status" value="2"/>
</dbReference>
<organism evidence="5 6">
    <name type="scientific">Candidatus Blautia faecavium</name>
    <dbReference type="NCBI Taxonomy" id="2838487"/>
    <lineage>
        <taxon>Bacteria</taxon>
        <taxon>Bacillati</taxon>
        <taxon>Bacillota</taxon>
        <taxon>Clostridia</taxon>
        <taxon>Lachnospirales</taxon>
        <taxon>Lachnospiraceae</taxon>
        <taxon>Blautia</taxon>
    </lineage>
</organism>
<dbReference type="InterPro" id="IPR010982">
    <property type="entry name" value="Lambda_DNA-bd_dom_sf"/>
</dbReference>
<dbReference type="EMBL" id="DWYZ01000159">
    <property type="protein sequence ID" value="HJB28839.1"/>
    <property type="molecule type" value="Genomic_DNA"/>
</dbReference>
<proteinExistence type="predicted"/>
<dbReference type="SMART" id="SM00354">
    <property type="entry name" value="HTH_LACI"/>
    <property type="match status" value="1"/>
</dbReference>
<gene>
    <name evidence="5" type="ORF">IAA06_08605</name>
</gene>
<keyword evidence="2" id="KW-0238">DNA-binding</keyword>
<dbReference type="CDD" id="cd01392">
    <property type="entry name" value="HTH_LacI"/>
    <property type="match status" value="1"/>
</dbReference>
<evidence type="ECO:0000256" key="2">
    <source>
        <dbReference type="ARBA" id="ARBA00023125"/>
    </source>
</evidence>
<evidence type="ECO:0000313" key="5">
    <source>
        <dbReference type="EMBL" id="HJB28839.1"/>
    </source>
</evidence>
<evidence type="ECO:0000256" key="1">
    <source>
        <dbReference type="ARBA" id="ARBA00023015"/>
    </source>
</evidence>
<dbReference type="PANTHER" id="PTHR30146:SF109">
    <property type="entry name" value="HTH-TYPE TRANSCRIPTIONAL REGULATOR GALS"/>
    <property type="match status" value="1"/>
</dbReference>
<dbReference type="InterPro" id="IPR046335">
    <property type="entry name" value="LacI/GalR-like_sensor"/>
</dbReference>
<keyword evidence="3" id="KW-0804">Transcription</keyword>
<evidence type="ECO:0000313" key="6">
    <source>
        <dbReference type="Proteomes" id="UP000823842"/>
    </source>
</evidence>
<dbReference type="Proteomes" id="UP000823842">
    <property type="component" value="Unassembled WGS sequence"/>
</dbReference>
<protein>
    <submittedName>
        <fullName evidence="5">LacI family transcriptional regulator</fullName>
    </submittedName>
</protein>
<dbReference type="InterPro" id="IPR000843">
    <property type="entry name" value="HTH_LacI"/>
</dbReference>
<dbReference type="SUPFAM" id="SSF47413">
    <property type="entry name" value="lambda repressor-like DNA-binding domains"/>
    <property type="match status" value="1"/>
</dbReference>
<evidence type="ECO:0000256" key="3">
    <source>
        <dbReference type="ARBA" id="ARBA00023163"/>
    </source>
</evidence>
<dbReference type="SUPFAM" id="SSF53822">
    <property type="entry name" value="Periplasmic binding protein-like I"/>
    <property type="match status" value="1"/>
</dbReference>
<dbReference type="PANTHER" id="PTHR30146">
    <property type="entry name" value="LACI-RELATED TRANSCRIPTIONAL REPRESSOR"/>
    <property type="match status" value="1"/>
</dbReference>
<reference evidence="5" key="2">
    <citation type="submission" date="2021-04" db="EMBL/GenBank/DDBJ databases">
        <authorList>
            <person name="Gilroy R."/>
        </authorList>
    </citation>
    <scope>NUCLEOTIDE SEQUENCE</scope>
    <source>
        <strain evidence="5">ChiSjej1B19-5720</strain>
    </source>
</reference>
<dbReference type="Pfam" id="PF13377">
    <property type="entry name" value="Peripla_BP_3"/>
    <property type="match status" value="1"/>
</dbReference>
<dbReference type="GO" id="GO:0003700">
    <property type="term" value="F:DNA-binding transcription factor activity"/>
    <property type="evidence" value="ECO:0007669"/>
    <property type="project" value="TreeGrafter"/>
</dbReference>
<dbReference type="AlphaFoldDB" id="A0A9D2LTM8"/>